<feature type="region of interest" description="Disordered" evidence="1">
    <location>
        <begin position="58"/>
        <end position="93"/>
    </location>
</feature>
<reference evidence="3 4" key="1">
    <citation type="submission" date="2019-05" db="EMBL/GenBank/DDBJ databases">
        <title>Another draft genome of Portunus trituberculatus and its Hox gene families provides insights of decapod evolution.</title>
        <authorList>
            <person name="Jeong J.-H."/>
            <person name="Song I."/>
            <person name="Kim S."/>
            <person name="Choi T."/>
            <person name="Kim D."/>
            <person name="Ryu S."/>
            <person name="Kim W."/>
        </authorList>
    </citation>
    <scope>NUCLEOTIDE SEQUENCE [LARGE SCALE GENOMIC DNA]</scope>
    <source>
        <tissue evidence="3">Muscle</tissue>
    </source>
</reference>
<proteinExistence type="predicted"/>
<keyword evidence="4" id="KW-1185">Reference proteome</keyword>
<dbReference type="OrthoDB" id="2214at2759"/>
<evidence type="ECO:0000313" key="3">
    <source>
        <dbReference type="EMBL" id="MPC27126.1"/>
    </source>
</evidence>
<protein>
    <submittedName>
        <fullName evidence="3">Uncharacterized protein</fullName>
    </submittedName>
</protein>
<feature type="transmembrane region" description="Helical" evidence="2">
    <location>
        <begin position="33"/>
        <end position="55"/>
    </location>
</feature>
<name>A0A5B7E1V6_PORTR</name>
<organism evidence="3 4">
    <name type="scientific">Portunus trituberculatus</name>
    <name type="common">Swimming crab</name>
    <name type="synonym">Neptunus trituberculatus</name>
    <dbReference type="NCBI Taxonomy" id="210409"/>
    <lineage>
        <taxon>Eukaryota</taxon>
        <taxon>Metazoa</taxon>
        <taxon>Ecdysozoa</taxon>
        <taxon>Arthropoda</taxon>
        <taxon>Crustacea</taxon>
        <taxon>Multicrustacea</taxon>
        <taxon>Malacostraca</taxon>
        <taxon>Eumalacostraca</taxon>
        <taxon>Eucarida</taxon>
        <taxon>Decapoda</taxon>
        <taxon>Pleocyemata</taxon>
        <taxon>Brachyura</taxon>
        <taxon>Eubrachyura</taxon>
        <taxon>Portunoidea</taxon>
        <taxon>Portunidae</taxon>
        <taxon>Portuninae</taxon>
        <taxon>Portunus</taxon>
    </lineage>
</organism>
<keyword evidence="2" id="KW-1133">Transmembrane helix</keyword>
<keyword evidence="2" id="KW-0472">Membrane</keyword>
<gene>
    <name evidence="3" type="ORF">E2C01_020288</name>
</gene>
<sequence>MDFLDTTVASLVHFLVRRQPAEAMEGEWREVGLLTALMVSCGINLLLLVHLHHLCTSPTASKRERDSHSPSETLSLQDMKCSVSDGRSSFTMS</sequence>
<evidence type="ECO:0000256" key="1">
    <source>
        <dbReference type="SAM" id="MobiDB-lite"/>
    </source>
</evidence>
<keyword evidence="2" id="KW-0812">Transmembrane</keyword>
<evidence type="ECO:0000313" key="4">
    <source>
        <dbReference type="Proteomes" id="UP000324222"/>
    </source>
</evidence>
<evidence type="ECO:0000256" key="2">
    <source>
        <dbReference type="SAM" id="Phobius"/>
    </source>
</evidence>
<dbReference type="Proteomes" id="UP000324222">
    <property type="component" value="Unassembled WGS sequence"/>
</dbReference>
<accession>A0A5B7E1V6</accession>
<comment type="caution">
    <text evidence="3">The sequence shown here is derived from an EMBL/GenBank/DDBJ whole genome shotgun (WGS) entry which is preliminary data.</text>
</comment>
<dbReference type="EMBL" id="VSRR010001696">
    <property type="protein sequence ID" value="MPC27126.1"/>
    <property type="molecule type" value="Genomic_DNA"/>
</dbReference>
<dbReference type="AlphaFoldDB" id="A0A5B7E1V6"/>